<dbReference type="RefSeq" id="XP_066670887.1">
    <property type="nucleotide sequence ID" value="XM_066807269.1"/>
</dbReference>
<gene>
    <name evidence="1" type="ORF">PG997_002954</name>
</gene>
<proteinExistence type="predicted"/>
<evidence type="ECO:0000313" key="2">
    <source>
        <dbReference type="Proteomes" id="UP001433268"/>
    </source>
</evidence>
<accession>A0ABR1WXY5</accession>
<keyword evidence="2" id="KW-1185">Reference proteome</keyword>
<protein>
    <recommendedName>
        <fullName evidence="3">CST complex subunit Ten1</fullName>
    </recommendedName>
</protein>
<dbReference type="GeneID" id="92040329"/>
<evidence type="ECO:0008006" key="3">
    <source>
        <dbReference type="Google" id="ProtNLM"/>
    </source>
</evidence>
<sequence>MLASLQLPLATVSAGYHWQPPSSTPGDFPNQLASDQVMRTNKGTLQSPISFPQPTGAAVHQEESRFVRSKTSIMSYGPVPSRRCLLSHLPQHEVRDKVRFLGCVTSYSTASGTLILEHPYPQDSHVKVHLDVKLLLQSLDHEQTDIGQWIHVIGYITLVPRPSSKAPTVDCGRVHVQAIVLWKAEELDLAAYEASF</sequence>
<dbReference type="Pfam" id="PF12658">
    <property type="entry name" value="Ten1"/>
    <property type="match status" value="1"/>
</dbReference>
<dbReference type="Proteomes" id="UP001433268">
    <property type="component" value="Unassembled WGS sequence"/>
</dbReference>
<organism evidence="1 2">
    <name type="scientific">Apiospora hydei</name>
    <dbReference type="NCBI Taxonomy" id="1337664"/>
    <lineage>
        <taxon>Eukaryota</taxon>
        <taxon>Fungi</taxon>
        <taxon>Dikarya</taxon>
        <taxon>Ascomycota</taxon>
        <taxon>Pezizomycotina</taxon>
        <taxon>Sordariomycetes</taxon>
        <taxon>Xylariomycetidae</taxon>
        <taxon>Amphisphaeriales</taxon>
        <taxon>Apiosporaceae</taxon>
        <taxon>Apiospora</taxon>
    </lineage>
</organism>
<dbReference type="Gene3D" id="2.40.50.140">
    <property type="entry name" value="Nucleic acid-binding proteins"/>
    <property type="match status" value="1"/>
</dbReference>
<dbReference type="InterPro" id="IPR024222">
    <property type="entry name" value="Ten1_fungal"/>
</dbReference>
<name>A0ABR1WXY5_9PEZI</name>
<evidence type="ECO:0000313" key="1">
    <source>
        <dbReference type="EMBL" id="KAK8087993.1"/>
    </source>
</evidence>
<dbReference type="InterPro" id="IPR012340">
    <property type="entry name" value="NA-bd_OB-fold"/>
</dbReference>
<reference evidence="1 2" key="1">
    <citation type="submission" date="2023-01" db="EMBL/GenBank/DDBJ databases">
        <title>Analysis of 21 Apiospora genomes using comparative genomics revels a genus with tremendous synthesis potential of carbohydrate active enzymes and secondary metabolites.</title>
        <authorList>
            <person name="Sorensen T."/>
        </authorList>
    </citation>
    <scope>NUCLEOTIDE SEQUENCE [LARGE SCALE GENOMIC DNA]</scope>
    <source>
        <strain evidence="1 2">CBS 114990</strain>
    </source>
</reference>
<comment type="caution">
    <text evidence="1">The sequence shown here is derived from an EMBL/GenBank/DDBJ whole genome shotgun (WGS) entry which is preliminary data.</text>
</comment>
<dbReference type="EMBL" id="JAQQWN010000004">
    <property type="protein sequence ID" value="KAK8087993.1"/>
    <property type="molecule type" value="Genomic_DNA"/>
</dbReference>